<dbReference type="STRING" id="1250539.Ga0080574_TMP3277"/>
<keyword evidence="7" id="KW-1185">Reference proteome</keyword>
<dbReference type="SUPFAM" id="SSF51905">
    <property type="entry name" value="FAD/NAD(P)-binding domain"/>
    <property type="match status" value="1"/>
</dbReference>
<dbReference type="RefSeq" id="WP_198039737.1">
    <property type="nucleotide sequence ID" value="NZ_CP015093.1"/>
</dbReference>
<keyword evidence="4" id="KW-0560">Oxidoreductase</keyword>
<dbReference type="PANTHER" id="PTHR43400">
    <property type="entry name" value="FUMARATE REDUCTASE"/>
    <property type="match status" value="1"/>
</dbReference>
<keyword evidence="3" id="KW-0274">FAD</keyword>
<keyword evidence="2" id="KW-0285">Flavoprotein</keyword>
<evidence type="ECO:0000256" key="4">
    <source>
        <dbReference type="ARBA" id="ARBA00023002"/>
    </source>
</evidence>
<accession>A0A1P8UW50</accession>
<comment type="cofactor">
    <cofactor evidence="1">
        <name>FAD</name>
        <dbReference type="ChEBI" id="CHEBI:57692"/>
    </cofactor>
</comment>
<protein>
    <submittedName>
        <fullName evidence="6">FAD binding protein</fullName>
    </submittedName>
</protein>
<dbReference type="Pfam" id="PF00890">
    <property type="entry name" value="FAD_binding_2"/>
    <property type="match status" value="1"/>
</dbReference>
<dbReference type="EMBL" id="CP015093">
    <property type="protein sequence ID" value="APZ53611.1"/>
    <property type="molecule type" value="Genomic_DNA"/>
</dbReference>
<evidence type="ECO:0000256" key="3">
    <source>
        <dbReference type="ARBA" id="ARBA00022827"/>
    </source>
</evidence>
<dbReference type="AlphaFoldDB" id="A0A1P8UW50"/>
<reference evidence="6 7" key="1">
    <citation type="submission" date="2016-04" db="EMBL/GenBank/DDBJ databases">
        <title>Deep-sea bacteria in the southern Pacific.</title>
        <authorList>
            <person name="Tang K."/>
        </authorList>
    </citation>
    <scope>NUCLEOTIDE SEQUENCE [LARGE SCALE GENOMIC DNA]</scope>
    <source>
        <strain evidence="6 7">JLT2014</strain>
    </source>
</reference>
<dbReference type="GO" id="GO:0016491">
    <property type="term" value="F:oxidoreductase activity"/>
    <property type="evidence" value="ECO:0007669"/>
    <property type="project" value="UniProtKB-KW"/>
</dbReference>
<organism evidence="6 7">
    <name type="scientific">Salipiger abyssi</name>
    <dbReference type="NCBI Taxonomy" id="1250539"/>
    <lineage>
        <taxon>Bacteria</taxon>
        <taxon>Pseudomonadati</taxon>
        <taxon>Pseudomonadota</taxon>
        <taxon>Alphaproteobacteria</taxon>
        <taxon>Rhodobacterales</taxon>
        <taxon>Roseobacteraceae</taxon>
        <taxon>Salipiger</taxon>
    </lineage>
</organism>
<dbReference type="Gene3D" id="3.50.50.60">
    <property type="entry name" value="FAD/NAD(P)-binding domain"/>
    <property type="match status" value="1"/>
</dbReference>
<dbReference type="InterPro" id="IPR050315">
    <property type="entry name" value="FAD-oxidoreductase_2"/>
</dbReference>
<dbReference type="KEGG" id="paby:Ga0080574_TMP3277"/>
<dbReference type="Proteomes" id="UP000187059">
    <property type="component" value="Chromosome"/>
</dbReference>
<gene>
    <name evidence="6" type="ORF">Ga0080574_TMP3277</name>
</gene>
<dbReference type="InterPro" id="IPR036188">
    <property type="entry name" value="FAD/NAD-bd_sf"/>
</dbReference>
<proteinExistence type="predicted"/>
<evidence type="ECO:0000259" key="5">
    <source>
        <dbReference type="Pfam" id="PF00890"/>
    </source>
</evidence>
<dbReference type="PANTHER" id="PTHR43400:SF10">
    <property type="entry name" value="3-OXOSTEROID 1-DEHYDROGENASE"/>
    <property type="match status" value="1"/>
</dbReference>
<feature type="domain" description="FAD-dependent oxidoreductase 2 FAD-binding" evidence="5">
    <location>
        <begin position="19"/>
        <end position="289"/>
    </location>
</feature>
<evidence type="ECO:0000256" key="1">
    <source>
        <dbReference type="ARBA" id="ARBA00001974"/>
    </source>
</evidence>
<evidence type="ECO:0000313" key="7">
    <source>
        <dbReference type="Proteomes" id="UP000187059"/>
    </source>
</evidence>
<evidence type="ECO:0000313" key="6">
    <source>
        <dbReference type="EMBL" id="APZ53611.1"/>
    </source>
</evidence>
<dbReference type="InterPro" id="IPR003953">
    <property type="entry name" value="FAD-dep_OxRdtase_2_FAD-bd"/>
</dbReference>
<name>A0A1P8UW50_9RHOB</name>
<sequence>MTNKGRSIDARPEPGASYDLLVVGSGAGGLATAVTAADLGLSVAVLEKAPVLGGTSAWSGGWLWVPRNPLAVEAGIDEPPEAPLDYLAGIMGNRVGDPRIKTYLDTGPEMVRFFRDRTAVDWIDGNKVPDFTESPGAAAGGRSVCAAPFDGRRLGPWIAKLRPPLDVISLAGMGIASGKDMAHFFNAMRRPASALYVTRRLAKHGVDLVRHGRSMQLVNGNALVAGLMRSCLDRGVDLFTDAGVSALKHEDGAVTGVTLTGGTRLHARRGVVLATGGFPHDPATQARLFGAETGTAHYSAAPATIPETASAWAPRPAASCARI</sequence>
<evidence type="ECO:0000256" key="2">
    <source>
        <dbReference type="ARBA" id="ARBA00022630"/>
    </source>
</evidence>